<dbReference type="Gene3D" id="1.20.1260.10">
    <property type="match status" value="1"/>
</dbReference>
<comment type="caution">
    <text evidence="8">The sequence shown here is derived from an EMBL/GenBank/DDBJ whole genome shotgun (WGS) entry which is preliminary data.</text>
</comment>
<dbReference type="EC" id="1.16.3.2" evidence="6"/>
<dbReference type="CDD" id="cd01055">
    <property type="entry name" value="Nonheme_Ferritin"/>
    <property type="match status" value="1"/>
</dbReference>
<comment type="subcellular location">
    <subcellularLocation>
        <location evidence="6">Cytoplasm</location>
    </subcellularLocation>
</comment>
<dbReference type="InterPro" id="IPR001519">
    <property type="entry name" value="Ferritin"/>
</dbReference>
<dbReference type="InterPro" id="IPR009040">
    <property type="entry name" value="Ferritin-like_diiron"/>
</dbReference>
<dbReference type="EMBL" id="JAMXLY010000003">
    <property type="protein sequence ID" value="MCO6024528.1"/>
    <property type="molecule type" value="Genomic_DNA"/>
</dbReference>
<proteinExistence type="inferred from homology"/>
<keyword evidence="2 6" id="KW-0409">Iron storage</keyword>
<dbReference type="PROSITE" id="PS50905">
    <property type="entry name" value="FERRITIN_LIKE"/>
    <property type="match status" value="1"/>
</dbReference>
<dbReference type="PANTHER" id="PTHR11431">
    <property type="entry name" value="FERRITIN"/>
    <property type="match status" value="1"/>
</dbReference>
<evidence type="ECO:0000256" key="3">
    <source>
        <dbReference type="ARBA" id="ARBA00022723"/>
    </source>
</evidence>
<dbReference type="SUPFAM" id="SSF47240">
    <property type="entry name" value="Ferritin-like"/>
    <property type="match status" value="1"/>
</dbReference>
<comment type="function">
    <text evidence="6">Iron-storage protein.</text>
</comment>
<keyword evidence="3 6" id="KW-0479">Metal-binding</keyword>
<dbReference type="InterPro" id="IPR012347">
    <property type="entry name" value="Ferritin-like"/>
</dbReference>
<name>A0ABT1BWA3_9BACT</name>
<dbReference type="InterPro" id="IPR009078">
    <property type="entry name" value="Ferritin-like_SF"/>
</dbReference>
<dbReference type="Pfam" id="PF00210">
    <property type="entry name" value="Ferritin"/>
    <property type="match status" value="1"/>
</dbReference>
<gene>
    <name evidence="8" type="ORF">NG821_01485</name>
</gene>
<feature type="domain" description="Ferritin-like diiron" evidence="7">
    <location>
        <begin position="1"/>
        <end position="145"/>
    </location>
</feature>
<comment type="catalytic activity">
    <reaction evidence="6">
        <text>4 Fe(2+) + O2 + 6 H2O = 4 iron(III) oxide-hydroxide + 12 H(+)</text>
        <dbReference type="Rhea" id="RHEA:11972"/>
        <dbReference type="ChEBI" id="CHEBI:15377"/>
        <dbReference type="ChEBI" id="CHEBI:15378"/>
        <dbReference type="ChEBI" id="CHEBI:15379"/>
        <dbReference type="ChEBI" id="CHEBI:29033"/>
        <dbReference type="ChEBI" id="CHEBI:78619"/>
        <dbReference type="EC" id="1.16.3.2"/>
    </reaction>
</comment>
<accession>A0ABT1BWA3</accession>
<dbReference type="InterPro" id="IPR008331">
    <property type="entry name" value="Ferritin_DPS_dom"/>
</dbReference>
<dbReference type="PANTHER" id="PTHR11431:SF127">
    <property type="entry name" value="BACTERIAL NON-HEME FERRITIN"/>
    <property type="match status" value="1"/>
</dbReference>
<comment type="similarity">
    <text evidence="1 6">Belongs to the ferritin family. Prokaryotic subfamily.</text>
</comment>
<evidence type="ECO:0000259" key="7">
    <source>
        <dbReference type="PROSITE" id="PS50905"/>
    </source>
</evidence>
<evidence type="ECO:0000256" key="5">
    <source>
        <dbReference type="ARBA" id="ARBA00023004"/>
    </source>
</evidence>
<dbReference type="InterPro" id="IPR041719">
    <property type="entry name" value="Ferritin_prok"/>
</dbReference>
<organism evidence="8 9">
    <name type="scientific">Segatella cerevisiae</name>
    <dbReference type="NCBI Taxonomy" id="2053716"/>
    <lineage>
        <taxon>Bacteria</taxon>
        <taxon>Pseudomonadati</taxon>
        <taxon>Bacteroidota</taxon>
        <taxon>Bacteroidia</taxon>
        <taxon>Bacteroidales</taxon>
        <taxon>Prevotellaceae</taxon>
        <taxon>Segatella</taxon>
    </lineage>
</organism>
<evidence type="ECO:0000256" key="1">
    <source>
        <dbReference type="ARBA" id="ARBA00006950"/>
    </source>
</evidence>
<keyword evidence="4" id="KW-0560">Oxidoreductase</keyword>
<dbReference type="Proteomes" id="UP001204015">
    <property type="component" value="Unassembled WGS sequence"/>
</dbReference>
<keyword evidence="6" id="KW-0963">Cytoplasm</keyword>
<evidence type="ECO:0000313" key="9">
    <source>
        <dbReference type="Proteomes" id="UP001204015"/>
    </source>
</evidence>
<sequence>MLKKEIEKALNEQINVEMWSAYLYLSMAAYCHSIRQTGMARWFEVQFKEEQDHAKILFNYIVRRNGRVLLEAVEAVPKEWKSVREVFVNTLGHEREVTEKINTLVTLTKKNNDYATESMLQWFIDEQVEEEDEARDIIDKLDMIKENGFGLYMLDKELGERKYQQAGPLEQSVL</sequence>
<dbReference type="RefSeq" id="WP_252759892.1">
    <property type="nucleotide sequence ID" value="NZ_JAMXLY010000003.1"/>
</dbReference>
<evidence type="ECO:0000256" key="2">
    <source>
        <dbReference type="ARBA" id="ARBA00022434"/>
    </source>
</evidence>
<keyword evidence="9" id="KW-1185">Reference proteome</keyword>
<evidence type="ECO:0000256" key="6">
    <source>
        <dbReference type="RuleBase" id="RU361145"/>
    </source>
</evidence>
<evidence type="ECO:0000256" key="4">
    <source>
        <dbReference type="ARBA" id="ARBA00023002"/>
    </source>
</evidence>
<reference evidence="8 9" key="1">
    <citation type="submission" date="2022-06" db="EMBL/GenBank/DDBJ databases">
        <title>A taxonomic note on the genus Prevotella: Description of four novel genera and emended description of the genera Hallella and Xylanibacter.</title>
        <authorList>
            <person name="Hitch T.C.A."/>
        </authorList>
    </citation>
    <scope>NUCLEOTIDE SEQUENCE [LARGE SCALE GENOMIC DNA]</scope>
    <source>
        <strain evidence="8 9">DSM 100619</strain>
    </source>
</reference>
<protein>
    <recommendedName>
        <fullName evidence="6">Ferritin</fullName>
        <ecNumber evidence="6">1.16.3.2</ecNumber>
    </recommendedName>
</protein>
<evidence type="ECO:0000313" key="8">
    <source>
        <dbReference type="EMBL" id="MCO6024528.1"/>
    </source>
</evidence>
<keyword evidence="5 6" id="KW-0408">Iron</keyword>